<feature type="non-terminal residue" evidence="1">
    <location>
        <position position="1"/>
    </location>
</feature>
<sequence>IAHCLLGRRRAILSFDDYFLSRSFFSFPSQNVLPLENLLFFSRLLDIIILSLNGNFLTYFSLFQESFSPLFTRVGFPCLVISSFKAICHLLLATPFHYSKYSSPFFIVYSFVHVSITSSQQSSPSIDPEYTRTQTPLIMKSQTTKDTVLWSAYRDKILDDHTKILLSIVKTTDNSSFQERGPMVNCTNADGTQKLQKISKKLRVSSEDIPHGSNTSIEMKGRSILGTVRVRRFTASPSRFRLVYRVVHGARLKVSSDRTFVAEPGHPGGGLLARGHSTTRVTPFSFQTLLQKHLMWHCRVQSPFLSVTSNYDCALKRFGFYLAEGFQDIRILTIDMAYSGWNFDEH</sequence>
<dbReference type="Proteomes" id="UP001302126">
    <property type="component" value="Unassembled WGS sequence"/>
</dbReference>
<proteinExistence type="predicted"/>
<reference evidence="1" key="1">
    <citation type="journal article" date="2023" name="Mol. Phylogenet. Evol.">
        <title>Genome-scale phylogeny and comparative genomics of the fungal order Sordariales.</title>
        <authorList>
            <person name="Hensen N."/>
            <person name="Bonometti L."/>
            <person name="Westerberg I."/>
            <person name="Brannstrom I.O."/>
            <person name="Guillou S."/>
            <person name="Cros-Aarteil S."/>
            <person name="Calhoun S."/>
            <person name="Haridas S."/>
            <person name="Kuo A."/>
            <person name="Mondo S."/>
            <person name="Pangilinan J."/>
            <person name="Riley R."/>
            <person name="LaButti K."/>
            <person name="Andreopoulos B."/>
            <person name="Lipzen A."/>
            <person name="Chen C."/>
            <person name="Yan M."/>
            <person name="Daum C."/>
            <person name="Ng V."/>
            <person name="Clum A."/>
            <person name="Steindorff A."/>
            <person name="Ohm R.A."/>
            <person name="Martin F."/>
            <person name="Silar P."/>
            <person name="Natvig D.O."/>
            <person name="Lalanne C."/>
            <person name="Gautier V."/>
            <person name="Ament-Velasquez S.L."/>
            <person name="Kruys A."/>
            <person name="Hutchinson M.I."/>
            <person name="Powell A.J."/>
            <person name="Barry K."/>
            <person name="Miller A.N."/>
            <person name="Grigoriev I.V."/>
            <person name="Debuchy R."/>
            <person name="Gladieux P."/>
            <person name="Hiltunen Thoren M."/>
            <person name="Johannesson H."/>
        </authorList>
    </citation>
    <scope>NUCLEOTIDE SEQUENCE</scope>
    <source>
        <strain evidence="1">PSN309</strain>
    </source>
</reference>
<comment type="caution">
    <text evidence="1">The sequence shown here is derived from an EMBL/GenBank/DDBJ whole genome shotgun (WGS) entry which is preliminary data.</text>
</comment>
<organism evidence="1 2">
    <name type="scientific">Podospora australis</name>
    <dbReference type="NCBI Taxonomy" id="1536484"/>
    <lineage>
        <taxon>Eukaryota</taxon>
        <taxon>Fungi</taxon>
        <taxon>Dikarya</taxon>
        <taxon>Ascomycota</taxon>
        <taxon>Pezizomycotina</taxon>
        <taxon>Sordariomycetes</taxon>
        <taxon>Sordariomycetidae</taxon>
        <taxon>Sordariales</taxon>
        <taxon>Podosporaceae</taxon>
        <taxon>Podospora</taxon>
    </lineage>
</organism>
<evidence type="ECO:0000313" key="1">
    <source>
        <dbReference type="EMBL" id="KAK4183959.1"/>
    </source>
</evidence>
<name>A0AAN6WLA7_9PEZI</name>
<keyword evidence="2" id="KW-1185">Reference proteome</keyword>
<accession>A0AAN6WLA7</accession>
<evidence type="ECO:0000313" key="2">
    <source>
        <dbReference type="Proteomes" id="UP001302126"/>
    </source>
</evidence>
<gene>
    <name evidence="1" type="ORF">QBC35DRAFT_77228</name>
</gene>
<reference evidence="1" key="2">
    <citation type="submission" date="2023-05" db="EMBL/GenBank/DDBJ databases">
        <authorList>
            <consortium name="Lawrence Berkeley National Laboratory"/>
            <person name="Steindorff A."/>
            <person name="Hensen N."/>
            <person name="Bonometti L."/>
            <person name="Westerberg I."/>
            <person name="Brannstrom I.O."/>
            <person name="Guillou S."/>
            <person name="Cros-Aarteil S."/>
            <person name="Calhoun S."/>
            <person name="Haridas S."/>
            <person name="Kuo A."/>
            <person name="Mondo S."/>
            <person name="Pangilinan J."/>
            <person name="Riley R."/>
            <person name="Labutti K."/>
            <person name="Andreopoulos B."/>
            <person name="Lipzen A."/>
            <person name="Chen C."/>
            <person name="Yanf M."/>
            <person name="Daum C."/>
            <person name="Ng V."/>
            <person name="Clum A."/>
            <person name="Ohm R."/>
            <person name="Martin F."/>
            <person name="Silar P."/>
            <person name="Natvig D."/>
            <person name="Lalanne C."/>
            <person name="Gautier V."/>
            <person name="Ament-Velasquez S.L."/>
            <person name="Kruys A."/>
            <person name="Hutchinson M.I."/>
            <person name="Powell A.J."/>
            <person name="Barry K."/>
            <person name="Miller A.N."/>
            <person name="Grigoriev I.V."/>
            <person name="Debuchy R."/>
            <person name="Gladieux P."/>
            <person name="Thoren M.H."/>
            <person name="Johannesson H."/>
        </authorList>
    </citation>
    <scope>NUCLEOTIDE SEQUENCE</scope>
    <source>
        <strain evidence="1">PSN309</strain>
    </source>
</reference>
<dbReference type="AlphaFoldDB" id="A0AAN6WLA7"/>
<dbReference type="EMBL" id="MU864513">
    <property type="protein sequence ID" value="KAK4183959.1"/>
    <property type="molecule type" value="Genomic_DNA"/>
</dbReference>
<protein>
    <submittedName>
        <fullName evidence="1">Uncharacterized protein</fullName>
    </submittedName>
</protein>